<keyword evidence="2" id="KW-0963">Cytoplasm</keyword>
<proteinExistence type="inferred from homology"/>
<evidence type="ECO:0000256" key="8">
    <source>
        <dbReference type="ARBA" id="ARBA00042266"/>
    </source>
</evidence>
<dbReference type="GO" id="GO:0008276">
    <property type="term" value="F:protein methyltransferase activity"/>
    <property type="evidence" value="ECO:0007669"/>
    <property type="project" value="InterPro"/>
</dbReference>
<dbReference type="AlphaFoldDB" id="A0AAD8AN65"/>
<dbReference type="CDD" id="cd02440">
    <property type="entry name" value="AdoMet_MTases"/>
    <property type="match status" value="1"/>
</dbReference>
<evidence type="ECO:0000256" key="2">
    <source>
        <dbReference type="ARBA" id="ARBA00022490"/>
    </source>
</evidence>
<dbReference type="InterPro" id="IPR029063">
    <property type="entry name" value="SAM-dependent_MTases_sf"/>
</dbReference>
<gene>
    <name evidence="9" type="ORF">Bpfe_031246</name>
</gene>
<dbReference type="Proteomes" id="UP001233172">
    <property type="component" value="Unassembled WGS sequence"/>
</dbReference>
<dbReference type="InterPro" id="IPR004498">
    <property type="entry name" value="Ribosomal_PrmA_MeTrfase"/>
</dbReference>
<keyword evidence="3 9" id="KW-0489">Methyltransferase</keyword>
<evidence type="ECO:0000256" key="7">
    <source>
        <dbReference type="ARBA" id="ARBA00041867"/>
    </source>
</evidence>
<dbReference type="Pfam" id="PF06325">
    <property type="entry name" value="PrmA"/>
    <property type="match status" value="1"/>
</dbReference>
<keyword evidence="10" id="KW-1185">Reference proteome</keyword>
<keyword evidence="5" id="KW-0949">S-adenosyl-L-methionine</keyword>
<protein>
    <recommendedName>
        <fullName evidence="8">ETFB lysine methyltransferase</fullName>
    </recommendedName>
    <alternativeName>
        <fullName evidence="7">Protein N-lysine methyltransferase METTL20</fullName>
    </alternativeName>
</protein>
<comment type="similarity">
    <text evidence="6">Belongs to the methyltransferase superfamily. ETFBKMT family.</text>
</comment>
<evidence type="ECO:0000313" key="10">
    <source>
        <dbReference type="Proteomes" id="UP001233172"/>
    </source>
</evidence>
<accession>A0AAD8AN65</accession>
<evidence type="ECO:0000256" key="6">
    <source>
        <dbReference type="ARBA" id="ARBA00037932"/>
    </source>
</evidence>
<keyword evidence="9" id="KW-0687">Ribonucleoprotein</keyword>
<dbReference type="GO" id="GO:0005840">
    <property type="term" value="C:ribosome"/>
    <property type="evidence" value="ECO:0007669"/>
    <property type="project" value="UniProtKB-KW"/>
</dbReference>
<comment type="similarity">
    <text evidence="1">Belongs to the methyltransferase superfamily. PrmA family.</text>
</comment>
<dbReference type="Gene3D" id="3.40.50.150">
    <property type="entry name" value="Vaccinia Virus protein VP39"/>
    <property type="match status" value="1"/>
</dbReference>
<keyword evidence="4" id="KW-0808">Transferase</keyword>
<sequence>MNELDALGTEINNLRKKQDEPIRVSGYFDNEPGEENLRSQINEALRIYGFTPEAVSLIEWRRLGDVDWLYNWKQHWKPTETGRFIVSPTWETPEDSGKIIVYIDPNMAFGTGTHETTRLCLLAIEANYQNGMTLLDVGTGTGILAIGARKFADDKTPRFAGCDTDENSIVIAGENAELNGIGNIEFYAGSIDETTANADFVLANLTIDVITPLLPLLLGKFNKVLILSGILQEQESVIVEELQKFGIENAEINHSGEWISVTINK</sequence>
<dbReference type="InterPro" id="IPR050078">
    <property type="entry name" value="Ribosomal_L11_MeTrfase_PrmA"/>
</dbReference>
<comment type="caution">
    <text evidence="9">The sequence shown here is derived from an EMBL/GenBank/DDBJ whole genome shotgun (WGS) entry which is preliminary data.</text>
</comment>
<evidence type="ECO:0000313" key="9">
    <source>
        <dbReference type="EMBL" id="KAK0039314.1"/>
    </source>
</evidence>
<evidence type="ECO:0000256" key="5">
    <source>
        <dbReference type="ARBA" id="ARBA00022691"/>
    </source>
</evidence>
<reference evidence="9" key="2">
    <citation type="submission" date="2023-04" db="EMBL/GenBank/DDBJ databases">
        <authorList>
            <person name="Bu L."/>
            <person name="Lu L."/>
            <person name="Laidemitt M.R."/>
            <person name="Zhang S.M."/>
            <person name="Mutuku M."/>
            <person name="Mkoji G."/>
            <person name="Steinauer M."/>
            <person name="Loker E.S."/>
        </authorList>
    </citation>
    <scope>NUCLEOTIDE SEQUENCE</scope>
    <source>
        <strain evidence="9">KasaAsao</strain>
        <tissue evidence="9">Whole Snail</tissue>
    </source>
</reference>
<evidence type="ECO:0000256" key="3">
    <source>
        <dbReference type="ARBA" id="ARBA00022603"/>
    </source>
</evidence>
<name>A0AAD8AN65_BIOPF</name>
<evidence type="ECO:0000256" key="1">
    <source>
        <dbReference type="ARBA" id="ARBA00009741"/>
    </source>
</evidence>
<keyword evidence="9" id="KW-0689">Ribosomal protein</keyword>
<dbReference type="GO" id="GO:0032259">
    <property type="term" value="P:methylation"/>
    <property type="evidence" value="ECO:0007669"/>
    <property type="project" value="UniProtKB-KW"/>
</dbReference>
<dbReference type="PIRSF" id="PIRSF000401">
    <property type="entry name" value="RPL11_MTase"/>
    <property type="match status" value="1"/>
</dbReference>
<dbReference type="EMBL" id="JASAOG010000460">
    <property type="protein sequence ID" value="KAK0039314.1"/>
    <property type="molecule type" value="Genomic_DNA"/>
</dbReference>
<evidence type="ECO:0000256" key="4">
    <source>
        <dbReference type="ARBA" id="ARBA00022679"/>
    </source>
</evidence>
<dbReference type="PANTHER" id="PTHR43648:SF1">
    <property type="entry name" value="ELECTRON TRANSFER FLAVOPROTEIN BETA SUBUNIT LYSINE METHYLTRANSFERASE"/>
    <property type="match status" value="1"/>
</dbReference>
<dbReference type="SUPFAM" id="SSF53335">
    <property type="entry name" value="S-adenosyl-L-methionine-dependent methyltransferases"/>
    <property type="match status" value="1"/>
</dbReference>
<dbReference type="PANTHER" id="PTHR43648">
    <property type="entry name" value="ELECTRON TRANSFER FLAVOPROTEIN BETA SUBUNIT LYSINE METHYLTRANSFERASE"/>
    <property type="match status" value="1"/>
</dbReference>
<reference evidence="9" key="1">
    <citation type="journal article" date="2023" name="PLoS Negl. Trop. Dis.">
        <title>A genome sequence for Biomphalaria pfeifferi, the major vector snail for the human-infecting parasite Schistosoma mansoni.</title>
        <authorList>
            <person name="Bu L."/>
            <person name="Lu L."/>
            <person name="Laidemitt M.R."/>
            <person name="Zhang S.M."/>
            <person name="Mutuku M."/>
            <person name="Mkoji G."/>
            <person name="Steinauer M."/>
            <person name="Loker E.S."/>
        </authorList>
    </citation>
    <scope>NUCLEOTIDE SEQUENCE</scope>
    <source>
        <strain evidence="9">KasaAsao</strain>
    </source>
</reference>
<organism evidence="9 10">
    <name type="scientific">Biomphalaria pfeifferi</name>
    <name type="common">Bloodfluke planorb</name>
    <name type="synonym">Freshwater snail</name>
    <dbReference type="NCBI Taxonomy" id="112525"/>
    <lineage>
        <taxon>Eukaryota</taxon>
        <taxon>Metazoa</taxon>
        <taxon>Spiralia</taxon>
        <taxon>Lophotrochozoa</taxon>
        <taxon>Mollusca</taxon>
        <taxon>Gastropoda</taxon>
        <taxon>Heterobranchia</taxon>
        <taxon>Euthyneura</taxon>
        <taxon>Panpulmonata</taxon>
        <taxon>Hygrophila</taxon>
        <taxon>Lymnaeoidea</taxon>
        <taxon>Planorbidae</taxon>
        <taxon>Biomphalaria</taxon>
    </lineage>
</organism>